<dbReference type="CTD" id="20196200"/>
<protein>
    <recommendedName>
        <fullName evidence="9">C2 domain-containing protein</fullName>
    </recommendedName>
</protein>
<comment type="subcellular location">
    <subcellularLocation>
        <location evidence="1">Membrane</location>
        <topology evidence="1">Multi-pass membrane protein</topology>
    </subcellularLocation>
</comment>
<evidence type="ECO:0000313" key="11">
    <source>
        <dbReference type="EnsemblMetazoa" id="HelroP132940"/>
    </source>
</evidence>
<dbReference type="SMART" id="SM00239">
    <property type="entry name" value="C2"/>
    <property type="match status" value="1"/>
</dbReference>
<keyword evidence="2 8" id="KW-0812">Transmembrane</keyword>
<keyword evidence="6 8" id="KW-1133">Transmembrane helix</keyword>
<feature type="transmembrane region" description="Helical" evidence="8">
    <location>
        <begin position="132"/>
        <end position="154"/>
    </location>
</feature>
<dbReference type="InterPro" id="IPR000008">
    <property type="entry name" value="C2_dom"/>
</dbReference>
<dbReference type="EnsemblMetazoa" id="HelroT132940">
    <property type="protein sequence ID" value="HelroP132940"/>
    <property type="gene ID" value="HelroG132940"/>
</dbReference>
<evidence type="ECO:0000259" key="9">
    <source>
        <dbReference type="PROSITE" id="PS50004"/>
    </source>
</evidence>
<dbReference type="HOGENOM" id="CLU_064382_0_0_1"/>
<dbReference type="RefSeq" id="XP_009021876.1">
    <property type="nucleotide sequence ID" value="XM_009023628.1"/>
</dbReference>
<name>T1EI00_HELRO</name>
<dbReference type="PROSITE" id="PS50004">
    <property type="entry name" value="C2"/>
    <property type="match status" value="1"/>
</dbReference>
<dbReference type="KEGG" id="hro:HELRODRAFT_132940"/>
<dbReference type="GeneID" id="20196200"/>
<evidence type="ECO:0000256" key="8">
    <source>
        <dbReference type="SAM" id="Phobius"/>
    </source>
</evidence>
<gene>
    <name evidence="11" type="primary">20196200</name>
    <name evidence="10" type="ORF">HELRODRAFT_132940</name>
</gene>
<evidence type="ECO:0000313" key="10">
    <source>
        <dbReference type="EMBL" id="ESO00102.1"/>
    </source>
</evidence>
<dbReference type="GO" id="GO:0030672">
    <property type="term" value="C:synaptic vesicle membrane"/>
    <property type="evidence" value="ECO:0000318"/>
    <property type="project" value="GO_Central"/>
</dbReference>
<dbReference type="PANTHER" id="PTHR45911:SF4">
    <property type="entry name" value="MULTIPLE C2 AND TRANSMEMBRANE DOMAIN-CONTAINING PROTEIN"/>
    <property type="match status" value="1"/>
</dbReference>
<evidence type="ECO:0000256" key="6">
    <source>
        <dbReference type="ARBA" id="ARBA00022989"/>
    </source>
</evidence>
<dbReference type="eggNOG" id="KOG1030">
    <property type="taxonomic scope" value="Eukaryota"/>
</dbReference>
<dbReference type="EMBL" id="AMQM01005662">
    <property type="status" value="NOT_ANNOTATED_CDS"/>
    <property type="molecule type" value="Genomic_DNA"/>
</dbReference>
<dbReference type="PANTHER" id="PTHR45911">
    <property type="entry name" value="C2 DOMAIN-CONTAINING PROTEIN"/>
    <property type="match status" value="1"/>
</dbReference>
<dbReference type="Pfam" id="PF08372">
    <property type="entry name" value="PRT_C"/>
    <property type="match status" value="1"/>
</dbReference>
<evidence type="ECO:0000256" key="2">
    <source>
        <dbReference type="ARBA" id="ARBA00022692"/>
    </source>
</evidence>
<dbReference type="STRING" id="6412.T1EI00"/>
<evidence type="ECO:0000256" key="7">
    <source>
        <dbReference type="ARBA" id="ARBA00023136"/>
    </source>
</evidence>
<dbReference type="OMA" id="ARYWALM"/>
<evidence type="ECO:0000256" key="5">
    <source>
        <dbReference type="ARBA" id="ARBA00022837"/>
    </source>
</evidence>
<proteinExistence type="predicted"/>
<feature type="domain" description="C2" evidence="9">
    <location>
        <begin position="1"/>
        <end position="85"/>
    </location>
</feature>
<feature type="transmembrane region" description="Helical" evidence="8">
    <location>
        <begin position="104"/>
        <end position="125"/>
    </location>
</feature>
<evidence type="ECO:0000313" key="12">
    <source>
        <dbReference type="Proteomes" id="UP000015101"/>
    </source>
</evidence>
<reference evidence="10 12" key="2">
    <citation type="journal article" date="2013" name="Nature">
        <title>Insights into bilaterian evolution from three spiralian genomes.</title>
        <authorList>
            <person name="Simakov O."/>
            <person name="Marletaz F."/>
            <person name="Cho S.J."/>
            <person name="Edsinger-Gonzales E."/>
            <person name="Havlak P."/>
            <person name="Hellsten U."/>
            <person name="Kuo D.H."/>
            <person name="Larsson T."/>
            <person name="Lv J."/>
            <person name="Arendt D."/>
            <person name="Savage R."/>
            <person name="Osoegawa K."/>
            <person name="de Jong P."/>
            <person name="Grimwood J."/>
            <person name="Chapman J.A."/>
            <person name="Shapiro H."/>
            <person name="Aerts A."/>
            <person name="Otillar R.P."/>
            <person name="Terry A.Y."/>
            <person name="Boore J.L."/>
            <person name="Grigoriev I.V."/>
            <person name="Lindberg D.R."/>
            <person name="Seaver E.C."/>
            <person name="Weisblat D.A."/>
            <person name="Putnam N.H."/>
            <person name="Rokhsar D.S."/>
        </authorList>
    </citation>
    <scope>NUCLEOTIDE SEQUENCE</scope>
</reference>
<dbReference type="InParanoid" id="T1EI00"/>
<dbReference type="SUPFAM" id="SSF49562">
    <property type="entry name" value="C2 domain (Calcium/lipid-binding domain, CaLB)"/>
    <property type="match status" value="1"/>
</dbReference>
<evidence type="ECO:0000256" key="4">
    <source>
        <dbReference type="ARBA" id="ARBA00022737"/>
    </source>
</evidence>
<dbReference type="AlphaFoldDB" id="T1EI00"/>
<dbReference type="OrthoDB" id="5973539at2759"/>
<dbReference type="Proteomes" id="UP000015101">
    <property type="component" value="Unassembled WGS sequence"/>
</dbReference>
<keyword evidence="7 8" id="KW-0472">Membrane</keyword>
<reference evidence="11" key="3">
    <citation type="submission" date="2015-06" db="UniProtKB">
        <authorList>
            <consortium name="EnsemblMetazoa"/>
        </authorList>
    </citation>
    <scope>IDENTIFICATION</scope>
</reference>
<feature type="transmembrane region" description="Helical" evidence="8">
    <location>
        <begin position="225"/>
        <end position="250"/>
    </location>
</feature>
<dbReference type="Pfam" id="PF00168">
    <property type="entry name" value="C2"/>
    <property type="match status" value="1"/>
</dbReference>
<dbReference type="Gene3D" id="2.60.40.150">
    <property type="entry name" value="C2 domain"/>
    <property type="match status" value="1"/>
</dbReference>
<evidence type="ECO:0000256" key="1">
    <source>
        <dbReference type="ARBA" id="ARBA00004141"/>
    </source>
</evidence>
<reference evidence="12" key="1">
    <citation type="submission" date="2012-12" db="EMBL/GenBank/DDBJ databases">
        <authorList>
            <person name="Hellsten U."/>
            <person name="Grimwood J."/>
            <person name="Chapman J.A."/>
            <person name="Shapiro H."/>
            <person name="Aerts A."/>
            <person name="Otillar R.P."/>
            <person name="Terry A.Y."/>
            <person name="Boore J.L."/>
            <person name="Simakov O."/>
            <person name="Marletaz F."/>
            <person name="Cho S.-J."/>
            <person name="Edsinger-Gonzales E."/>
            <person name="Havlak P."/>
            <person name="Kuo D.-H."/>
            <person name="Larsson T."/>
            <person name="Lv J."/>
            <person name="Arendt D."/>
            <person name="Savage R."/>
            <person name="Osoegawa K."/>
            <person name="de Jong P."/>
            <person name="Lindberg D.R."/>
            <person name="Seaver E.C."/>
            <person name="Weisblat D.A."/>
            <person name="Putnam N.H."/>
            <person name="Grigoriev I.V."/>
            <person name="Rokhsar D.S."/>
        </authorList>
    </citation>
    <scope>NUCLEOTIDE SEQUENCE</scope>
</reference>
<accession>T1EI00</accession>
<organism evidence="11 12">
    <name type="scientific">Helobdella robusta</name>
    <name type="common">Californian leech</name>
    <dbReference type="NCBI Taxonomy" id="6412"/>
    <lineage>
        <taxon>Eukaryota</taxon>
        <taxon>Metazoa</taxon>
        <taxon>Spiralia</taxon>
        <taxon>Lophotrochozoa</taxon>
        <taxon>Annelida</taxon>
        <taxon>Clitellata</taxon>
        <taxon>Hirudinea</taxon>
        <taxon>Rhynchobdellida</taxon>
        <taxon>Glossiphoniidae</taxon>
        <taxon>Helobdella</taxon>
    </lineage>
</organism>
<keyword evidence="5" id="KW-0106">Calcium</keyword>
<dbReference type="InterPro" id="IPR013583">
    <property type="entry name" value="MCTP_C"/>
</dbReference>
<dbReference type="InterPro" id="IPR035892">
    <property type="entry name" value="C2_domain_sf"/>
</dbReference>
<keyword evidence="3" id="KW-0479">Metal-binding</keyword>
<keyword evidence="4" id="KW-0677">Repeat</keyword>
<sequence>SADLGGTSDPYCIVTLDNNRAQTNTVYKSVNPEWNRTFTIDIQDIHSAVEVTVVDENRSKKIDFLGKVAIPLLNIKKGQRVAYQLKDAKLIGKVKGTIELEMDYVYNPVRVCVCVCLWGTITIVIKMTMMMMIVILVVMMTMMIVITIIIYYYYYYNYYYYFQSIESDASEFEIKSEAFDREERKSLLEKFQALQEVCLMVQEILDVVASLFERIRNLFLWKSPWLTSLALLTLTIVFFVLHNVPLRYILLAWGIRKFSRRLFDPSYVDVNEIYEFINRLPSDNDLV</sequence>
<dbReference type="GO" id="GO:0005509">
    <property type="term" value="F:calcium ion binding"/>
    <property type="evidence" value="ECO:0000318"/>
    <property type="project" value="GO_Central"/>
</dbReference>
<dbReference type="EMBL" id="KB097026">
    <property type="protein sequence ID" value="ESO00102.1"/>
    <property type="molecule type" value="Genomic_DNA"/>
</dbReference>
<dbReference type="GO" id="GO:0046928">
    <property type="term" value="P:regulation of neurotransmitter secretion"/>
    <property type="evidence" value="ECO:0000318"/>
    <property type="project" value="GO_Central"/>
</dbReference>
<evidence type="ECO:0000256" key="3">
    <source>
        <dbReference type="ARBA" id="ARBA00022723"/>
    </source>
</evidence>
<keyword evidence="12" id="KW-1185">Reference proteome</keyword>